<dbReference type="GO" id="GO:0006508">
    <property type="term" value="P:proteolysis"/>
    <property type="evidence" value="ECO:0007669"/>
    <property type="project" value="UniProtKB-KW"/>
</dbReference>
<dbReference type="AlphaFoldDB" id="A0A835YMC8"/>
<feature type="non-terminal residue" evidence="5">
    <location>
        <position position="217"/>
    </location>
</feature>
<dbReference type="Pfam" id="PF01470">
    <property type="entry name" value="Peptidase_C15"/>
    <property type="match status" value="1"/>
</dbReference>
<keyword evidence="2" id="KW-0645">Protease</keyword>
<keyword evidence="3" id="KW-0378">Hydrolase</keyword>
<dbReference type="Gene3D" id="3.40.630.20">
    <property type="entry name" value="Peptidase C15, pyroglutamyl peptidase I-like"/>
    <property type="match status" value="1"/>
</dbReference>
<dbReference type="OrthoDB" id="407146at2759"/>
<organism evidence="5 6">
    <name type="scientific">Tribonema minus</name>
    <dbReference type="NCBI Taxonomy" id="303371"/>
    <lineage>
        <taxon>Eukaryota</taxon>
        <taxon>Sar</taxon>
        <taxon>Stramenopiles</taxon>
        <taxon>Ochrophyta</taxon>
        <taxon>PX clade</taxon>
        <taxon>Xanthophyceae</taxon>
        <taxon>Tribonematales</taxon>
        <taxon>Tribonemataceae</taxon>
        <taxon>Tribonema</taxon>
    </lineage>
</organism>
<evidence type="ECO:0008006" key="7">
    <source>
        <dbReference type="Google" id="ProtNLM"/>
    </source>
</evidence>
<evidence type="ECO:0000256" key="1">
    <source>
        <dbReference type="ARBA" id="ARBA00006641"/>
    </source>
</evidence>
<dbReference type="Proteomes" id="UP000664859">
    <property type="component" value="Unassembled WGS sequence"/>
</dbReference>
<dbReference type="SUPFAM" id="SSF53182">
    <property type="entry name" value="Pyrrolidone carboxyl peptidase (pyroglutamate aminopeptidase)"/>
    <property type="match status" value="1"/>
</dbReference>
<evidence type="ECO:0000256" key="3">
    <source>
        <dbReference type="ARBA" id="ARBA00022801"/>
    </source>
</evidence>
<protein>
    <recommendedName>
        <fullName evidence="7">Pyroglutamyl-peptidase I</fullName>
    </recommendedName>
</protein>
<proteinExistence type="inferred from homology"/>
<dbReference type="GO" id="GO:0008234">
    <property type="term" value="F:cysteine-type peptidase activity"/>
    <property type="evidence" value="ECO:0007669"/>
    <property type="project" value="UniProtKB-KW"/>
</dbReference>
<evidence type="ECO:0000256" key="4">
    <source>
        <dbReference type="ARBA" id="ARBA00022807"/>
    </source>
</evidence>
<dbReference type="PANTHER" id="PTHR23402:SF1">
    <property type="entry name" value="PYROGLUTAMYL-PEPTIDASE I"/>
    <property type="match status" value="1"/>
</dbReference>
<dbReference type="PANTHER" id="PTHR23402">
    <property type="entry name" value="PROTEASE FAMILY C15 PYROGLUTAMYL-PEPTIDASE I-RELATED"/>
    <property type="match status" value="1"/>
</dbReference>
<comment type="caution">
    <text evidence="5">The sequence shown here is derived from an EMBL/GenBank/DDBJ whole genome shotgun (WGS) entry which is preliminary data.</text>
</comment>
<name>A0A835YMC8_9STRA</name>
<sequence>MDRPKEVVFHLTGFGKFNGVPDNPTWRLMKSLPVYLSQQRNELGQLLRVASYTVLDVSAEGAADQLRVIQTSGTNAGVDGITVYVHCGVDAGGMHFKLEECAYNEATFRVPDERGATPNGALIMAENGTLSHTYQTNLPTAWIHETLSAAGWDRHVRRSTDPGRFVCNYVYYKSLAFCSGAADKRALFIHCPPHTSVGPEDQLCFIKDCLIVIADAL</sequence>
<evidence type="ECO:0000313" key="5">
    <source>
        <dbReference type="EMBL" id="KAG5177396.1"/>
    </source>
</evidence>
<evidence type="ECO:0000256" key="2">
    <source>
        <dbReference type="ARBA" id="ARBA00022670"/>
    </source>
</evidence>
<keyword evidence="6" id="KW-1185">Reference proteome</keyword>
<gene>
    <name evidence="5" type="ORF">JKP88DRAFT_158920</name>
</gene>
<comment type="similarity">
    <text evidence="1">Belongs to the peptidase C15 family.</text>
</comment>
<accession>A0A835YMC8</accession>
<dbReference type="EMBL" id="JAFCMP010000525">
    <property type="protein sequence ID" value="KAG5177396.1"/>
    <property type="molecule type" value="Genomic_DNA"/>
</dbReference>
<reference evidence="5" key="1">
    <citation type="submission" date="2021-02" db="EMBL/GenBank/DDBJ databases">
        <title>First Annotated Genome of the Yellow-green Alga Tribonema minus.</title>
        <authorList>
            <person name="Mahan K.M."/>
        </authorList>
    </citation>
    <scope>NUCLEOTIDE SEQUENCE</scope>
    <source>
        <strain evidence="5">UTEX B ZZ1240</strain>
    </source>
</reference>
<keyword evidence="4" id="KW-0788">Thiol protease</keyword>
<dbReference type="FunFam" id="3.40.630.20:FF:000003">
    <property type="entry name" value="Pyrrolidone-carboxylate peptidase isoform A"/>
    <property type="match status" value="1"/>
</dbReference>
<dbReference type="InterPro" id="IPR016125">
    <property type="entry name" value="Peptidase_C15-like"/>
</dbReference>
<evidence type="ECO:0000313" key="6">
    <source>
        <dbReference type="Proteomes" id="UP000664859"/>
    </source>
</evidence>
<dbReference type="InterPro" id="IPR036440">
    <property type="entry name" value="Peptidase_C15-like_sf"/>
</dbReference>